<evidence type="ECO:0000256" key="4">
    <source>
        <dbReference type="SAM" id="MobiDB-lite"/>
    </source>
</evidence>
<dbReference type="GO" id="GO:0031267">
    <property type="term" value="F:small GTPase binding"/>
    <property type="evidence" value="ECO:0007669"/>
    <property type="project" value="TreeGrafter"/>
</dbReference>
<evidence type="ECO:0000256" key="2">
    <source>
        <dbReference type="ARBA" id="ARBA00022614"/>
    </source>
</evidence>
<dbReference type="GO" id="GO:0006913">
    <property type="term" value="P:nucleocytoplasmic transport"/>
    <property type="evidence" value="ECO:0007669"/>
    <property type="project" value="TreeGrafter"/>
</dbReference>
<feature type="compositionally biased region" description="Low complexity" evidence="4">
    <location>
        <begin position="1096"/>
        <end position="1126"/>
    </location>
</feature>
<dbReference type="SUPFAM" id="SSF50965">
    <property type="entry name" value="Galactose oxidase, central domain"/>
    <property type="match status" value="1"/>
</dbReference>
<keyword evidence="3" id="KW-0677">Repeat</keyword>
<dbReference type="Proteomes" id="UP000078512">
    <property type="component" value="Unassembled WGS sequence"/>
</dbReference>
<keyword evidence="5" id="KW-0812">Transmembrane</keyword>
<accession>A0A197JN71</accession>
<dbReference type="SMART" id="SM00368">
    <property type="entry name" value="LRR_RI"/>
    <property type="match status" value="19"/>
</dbReference>
<dbReference type="SUPFAM" id="SSF52047">
    <property type="entry name" value="RNI-like"/>
    <property type="match status" value="2"/>
</dbReference>
<evidence type="ECO:0000256" key="1">
    <source>
        <dbReference type="ARBA" id="ARBA00022468"/>
    </source>
</evidence>
<feature type="region of interest" description="Disordered" evidence="4">
    <location>
        <begin position="1091"/>
        <end position="1147"/>
    </location>
</feature>
<dbReference type="PANTHER" id="PTHR24113">
    <property type="entry name" value="RAN GTPASE-ACTIVATING PROTEIN 1"/>
    <property type="match status" value="1"/>
</dbReference>
<gene>
    <name evidence="6" type="ORF">K457DRAFT_1879142</name>
</gene>
<evidence type="ECO:0000313" key="7">
    <source>
        <dbReference type="Proteomes" id="UP000078512"/>
    </source>
</evidence>
<dbReference type="InterPro" id="IPR015915">
    <property type="entry name" value="Kelch-typ_b-propeller"/>
</dbReference>
<dbReference type="Gene3D" id="3.80.10.10">
    <property type="entry name" value="Ribonuclease Inhibitor"/>
    <property type="match status" value="4"/>
</dbReference>
<keyword evidence="1" id="KW-0343">GTPase activation</keyword>
<dbReference type="InterPro" id="IPR001611">
    <property type="entry name" value="Leu-rich_rpt"/>
</dbReference>
<dbReference type="Pfam" id="PF13516">
    <property type="entry name" value="LRR_6"/>
    <property type="match status" value="17"/>
</dbReference>
<feature type="compositionally biased region" description="Polar residues" evidence="4">
    <location>
        <begin position="1137"/>
        <end position="1147"/>
    </location>
</feature>
<name>A0A197JN71_9FUNG</name>
<dbReference type="GO" id="GO:0005634">
    <property type="term" value="C:nucleus"/>
    <property type="evidence" value="ECO:0007669"/>
    <property type="project" value="TreeGrafter"/>
</dbReference>
<evidence type="ECO:0000256" key="3">
    <source>
        <dbReference type="ARBA" id="ARBA00022737"/>
    </source>
</evidence>
<proteinExistence type="predicted"/>
<dbReference type="InterPro" id="IPR032675">
    <property type="entry name" value="LRR_dom_sf"/>
</dbReference>
<feature type="region of interest" description="Disordered" evidence="4">
    <location>
        <begin position="1160"/>
        <end position="1200"/>
    </location>
</feature>
<organism evidence="6 7">
    <name type="scientific">Linnemannia elongata AG-77</name>
    <dbReference type="NCBI Taxonomy" id="1314771"/>
    <lineage>
        <taxon>Eukaryota</taxon>
        <taxon>Fungi</taxon>
        <taxon>Fungi incertae sedis</taxon>
        <taxon>Mucoromycota</taxon>
        <taxon>Mortierellomycotina</taxon>
        <taxon>Mortierellomycetes</taxon>
        <taxon>Mortierellales</taxon>
        <taxon>Mortierellaceae</taxon>
        <taxon>Linnemannia</taxon>
    </lineage>
</organism>
<dbReference type="AlphaFoldDB" id="A0A197JN71"/>
<keyword evidence="5" id="KW-0472">Membrane</keyword>
<keyword evidence="2" id="KW-0433">Leucine-rich repeat</keyword>
<keyword evidence="7" id="KW-1185">Reference proteome</keyword>
<dbReference type="EMBL" id="KV442072">
    <property type="protein sequence ID" value="OAQ25931.1"/>
    <property type="molecule type" value="Genomic_DNA"/>
</dbReference>
<dbReference type="GO" id="GO:0005829">
    <property type="term" value="C:cytosol"/>
    <property type="evidence" value="ECO:0007669"/>
    <property type="project" value="TreeGrafter"/>
</dbReference>
<keyword evidence="5" id="KW-1133">Transmembrane helix</keyword>
<feature type="transmembrane region" description="Helical" evidence="5">
    <location>
        <begin position="1003"/>
        <end position="1026"/>
    </location>
</feature>
<dbReference type="Pfam" id="PF24681">
    <property type="entry name" value="Kelch_KLHDC2_KLHL20_DRC7"/>
    <property type="match status" value="1"/>
</dbReference>
<dbReference type="CDD" id="cd00116">
    <property type="entry name" value="LRR_RI"/>
    <property type="match status" value="2"/>
</dbReference>
<dbReference type="Gene3D" id="2.120.10.80">
    <property type="entry name" value="Kelch-type beta propeller"/>
    <property type="match status" value="2"/>
</dbReference>
<protein>
    <submittedName>
        <fullName evidence="6">RNI-like protein</fullName>
    </submittedName>
</protein>
<dbReference type="STRING" id="1314771.A0A197JN71"/>
<evidence type="ECO:0000313" key="6">
    <source>
        <dbReference type="EMBL" id="OAQ25931.1"/>
    </source>
</evidence>
<dbReference type="GO" id="GO:0005096">
    <property type="term" value="F:GTPase activator activity"/>
    <property type="evidence" value="ECO:0007669"/>
    <property type="project" value="UniProtKB-KW"/>
</dbReference>
<evidence type="ECO:0000256" key="5">
    <source>
        <dbReference type="SAM" id="Phobius"/>
    </source>
</evidence>
<dbReference type="InterPro" id="IPR011043">
    <property type="entry name" value="Gal_Oxase/kelch_b-propeller"/>
</dbReference>
<sequence>MLRIHVLDLPEIRSVIANSLSPKDLASCVRVSQDWNDSFTPLLYNSVVFSKHGPSMESIERNKHLIKRLRIHSSAYEKLSSTSERDKIISGIMANLTLTTLDLSNNFIGSNATEALSEALKTNSTLTTLRLDTNSIGVNGSVALSEALKTNSTLTTLSLSNTSIGNNGIQALSEALKTNSTLTTLYLGRNPIGHNGIQALSEALKTNSTLTTLYLGRNPIGHNGIQALSEALKTNSTLTTLYLGRNPIGHNGIQALSEALKTNSTLTTLHLEDNFIGPNGAQALSKVLKANSTLTTLNLQGTRVGSVEPQVLAEALKINSTLTTLNLGCNSIGDNGAEALSEALKTNSTLTALHLESNTIGSNGADALSDALKINTTLTILNLGYNSIGDNGAVALSEALKTNSTLTALHLKRNSIGSNGADALSDALKIKSTLTILNLSYNSIGDNGAVALSEALKTNSTLTTLNLGYNSIGDNGAEALFEALKTNSTLTALHLESNSIGSNGAEVLSEALKINSTLITLDLSYDSIGSNGAEALSKVLQTNLTLIALDLGYNLIGDNGAEALSEALKTNSTLNTLHLEHNWIGPNGAVALSEVFKTNSTLTTLHLERNSIGSNGAQALSEALKTNSTVVISLPPFRTFAIATCLVLATLPSSTAAHPPTPVHSMAFATVGEHTLYVKGGRTSNGRVVNQFFALDLTVQSWDTANPPWKELTDLTTTNNSTASTAVVFPSYHALSVSQEKDSLTVWTPGGFKVDYSIRDDTWRPISGSVASFSKGSLGASNGFQAVTDPTTGLVYIPGGYQNNMLVFNSTDNKVTTVPMPQTLEFPHWAHYSFVWSQAARSFFFFGGSGKTTHDSSSPLLFWEYFPSTKSWIRPQLSGSFPGPSTSSCLVAAHNGTKIILFGGRRGDAFLGDLHILDVRTRIWTQERGVGPNDNRADMACSVAGDHFVVWGGMLPKTAHFSEETSGMPLIFNLRSKRWATYFVRDRKVAMSALSKRSPSDDIGVILGVVGGIVALIILCCFLTALRWHMEEQSERRLKAMEGLQQKVPQYNTHNNEPVDLIPWSADKMEIQSASTGVAYGQTTYTAPTTVLMLGPSSSPQSHSPSPFPQQATWPAQSSNTTSPSAPSYPPPIDVYSGSSGNTKDPALSQQSIILPARQQHPHTHVVDAPSSSSTSSSPKIVRSPQDRSEPAPIEESPQELARQIRAMQAELQRLQAKLDR</sequence>
<dbReference type="InterPro" id="IPR027038">
    <property type="entry name" value="RanGap"/>
</dbReference>
<dbReference type="PANTHER" id="PTHR24113:SF12">
    <property type="entry name" value="RAN GTPASE-ACTIVATING PROTEIN 1"/>
    <property type="match status" value="1"/>
</dbReference>
<reference evidence="6 7" key="1">
    <citation type="submission" date="2016-05" db="EMBL/GenBank/DDBJ databases">
        <title>Genome sequencing reveals origins of a unique bacterial endosymbiosis in the earliest lineages of terrestrial Fungi.</title>
        <authorList>
            <consortium name="DOE Joint Genome Institute"/>
            <person name="Uehling J."/>
            <person name="Gryganskyi A."/>
            <person name="Hameed K."/>
            <person name="Tschaplinski T."/>
            <person name="Misztal P."/>
            <person name="Wu S."/>
            <person name="Desiro A."/>
            <person name="Vande Pol N."/>
            <person name="Du Z.-Y."/>
            <person name="Zienkiewicz A."/>
            <person name="Zienkiewicz K."/>
            <person name="Morin E."/>
            <person name="Tisserant E."/>
            <person name="Splivallo R."/>
            <person name="Hainaut M."/>
            <person name="Henrissat B."/>
            <person name="Ohm R."/>
            <person name="Kuo A."/>
            <person name="Yan J."/>
            <person name="Lipzen A."/>
            <person name="Nolan M."/>
            <person name="Labutti K."/>
            <person name="Barry K."/>
            <person name="Goldstein A."/>
            <person name="Labbe J."/>
            <person name="Schadt C."/>
            <person name="Tuskan G."/>
            <person name="Grigoriev I."/>
            <person name="Martin F."/>
            <person name="Vilgalys R."/>
            <person name="Bonito G."/>
        </authorList>
    </citation>
    <scope>NUCLEOTIDE SEQUENCE [LARGE SCALE GENOMIC DNA]</scope>
    <source>
        <strain evidence="6 7">AG-77</strain>
    </source>
</reference>
<dbReference type="OrthoDB" id="432528at2759"/>
<dbReference type="GO" id="GO:0048471">
    <property type="term" value="C:perinuclear region of cytoplasm"/>
    <property type="evidence" value="ECO:0007669"/>
    <property type="project" value="TreeGrafter"/>
</dbReference>